<evidence type="ECO:0000313" key="9">
    <source>
        <dbReference type="Proteomes" id="UP001295423"/>
    </source>
</evidence>
<reference evidence="8" key="1">
    <citation type="submission" date="2023-08" db="EMBL/GenBank/DDBJ databases">
        <authorList>
            <person name="Audoor S."/>
            <person name="Bilcke G."/>
        </authorList>
    </citation>
    <scope>NUCLEOTIDE SEQUENCE</scope>
</reference>
<evidence type="ECO:0000256" key="5">
    <source>
        <dbReference type="ARBA" id="ARBA00022691"/>
    </source>
</evidence>
<evidence type="ECO:0000256" key="4">
    <source>
        <dbReference type="ARBA" id="ARBA00022679"/>
    </source>
</evidence>
<comment type="similarity">
    <text evidence="2 6">Belongs to the methyltransferase superfamily. LCMT family.</text>
</comment>
<dbReference type="Gene3D" id="3.40.50.150">
    <property type="entry name" value="Vaccinia Virus protein VP39"/>
    <property type="match status" value="1"/>
</dbReference>
<dbReference type="EMBL" id="CAKOGP040002424">
    <property type="protein sequence ID" value="CAJ1969216.1"/>
    <property type="molecule type" value="Genomic_DNA"/>
</dbReference>
<accession>A0AAD2PXZ5</accession>
<dbReference type="SUPFAM" id="SSF53335">
    <property type="entry name" value="S-adenosyl-L-methionine-dependent methyltransferases"/>
    <property type="match status" value="1"/>
</dbReference>
<dbReference type="Proteomes" id="UP001295423">
    <property type="component" value="Unassembled WGS sequence"/>
</dbReference>
<comment type="catalytic activity">
    <reaction evidence="1 6">
        <text>[phosphatase 2A protein]-C-terminal L-leucine + S-adenosyl-L-methionine = [phosphatase 2A protein]-C-terminal L-leucine methyl ester + S-adenosyl-L-homocysteine</text>
        <dbReference type="Rhea" id="RHEA:48544"/>
        <dbReference type="Rhea" id="RHEA-COMP:12134"/>
        <dbReference type="Rhea" id="RHEA-COMP:12135"/>
        <dbReference type="ChEBI" id="CHEBI:57856"/>
        <dbReference type="ChEBI" id="CHEBI:59789"/>
        <dbReference type="ChEBI" id="CHEBI:90516"/>
        <dbReference type="ChEBI" id="CHEBI:90517"/>
        <dbReference type="EC" id="2.1.1.233"/>
    </reaction>
</comment>
<evidence type="ECO:0000256" key="3">
    <source>
        <dbReference type="ARBA" id="ARBA00022603"/>
    </source>
</evidence>
<dbReference type="GO" id="GO:0018423">
    <property type="term" value="F:protein C-terminal leucine carboxyl O-methyltransferase activity"/>
    <property type="evidence" value="ECO:0007669"/>
    <property type="project" value="UniProtKB-EC"/>
</dbReference>
<keyword evidence="9" id="KW-1185">Reference proteome</keyword>
<feature type="binding site" evidence="7">
    <location>
        <position position="86"/>
    </location>
    <ligand>
        <name>S-adenosyl-L-methionine</name>
        <dbReference type="ChEBI" id="CHEBI:59789"/>
    </ligand>
</feature>
<keyword evidence="5 6" id="KW-0949">S-adenosyl-L-methionine</keyword>
<comment type="caution">
    <text evidence="8">The sequence shown here is derived from an EMBL/GenBank/DDBJ whole genome shotgun (WGS) entry which is preliminary data.</text>
</comment>
<dbReference type="PANTHER" id="PTHR13600">
    <property type="entry name" value="LEUCINE CARBOXYL METHYLTRANSFERASE"/>
    <property type="match status" value="1"/>
</dbReference>
<dbReference type="GO" id="GO:0032259">
    <property type="term" value="P:methylation"/>
    <property type="evidence" value="ECO:0007669"/>
    <property type="project" value="UniProtKB-KW"/>
</dbReference>
<dbReference type="PIRSF" id="PIRSF016305">
    <property type="entry name" value="LCM_mtfrase"/>
    <property type="match status" value="1"/>
</dbReference>
<evidence type="ECO:0000256" key="1">
    <source>
        <dbReference type="ARBA" id="ARBA00000724"/>
    </source>
</evidence>
<feature type="binding site" evidence="7">
    <location>
        <position position="190"/>
    </location>
    <ligand>
        <name>S-adenosyl-L-methionine</name>
        <dbReference type="ChEBI" id="CHEBI:59789"/>
    </ligand>
</feature>
<dbReference type="InterPro" id="IPR029063">
    <property type="entry name" value="SAM-dependent_MTases_sf"/>
</dbReference>
<dbReference type="PANTHER" id="PTHR13600:SF21">
    <property type="entry name" value="LEUCINE CARBOXYL METHYLTRANSFERASE 1"/>
    <property type="match status" value="1"/>
</dbReference>
<organism evidence="8 9">
    <name type="scientific">Cylindrotheca closterium</name>
    <dbReference type="NCBI Taxonomy" id="2856"/>
    <lineage>
        <taxon>Eukaryota</taxon>
        <taxon>Sar</taxon>
        <taxon>Stramenopiles</taxon>
        <taxon>Ochrophyta</taxon>
        <taxon>Bacillariophyta</taxon>
        <taxon>Bacillariophyceae</taxon>
        <taxon>Bacillariophycidae</taxon>
        <taxon>Bacillariales</taxon>
        <taxon>Bacillariaceae</taxon>
        <taxon>Cylindrotheca</taxon>
    </lineage>
</organism>
<dbReference type="AlphaFoldDB" id="A0AAD2PXZ5"/>
<comment type="function">
    <text evidence="6">Methylates the carboxyl group of the C-terminal leucine residue of protein phosphatase 2A catalytic subunits to form alpha-leucine ester residues.</text>
</comment>
<keyword evidence="4 6" id="KW-0808">Transferase</keyword>
<gene>
    <name evidence="8" type="ORF">CYCCA115_LOCUS23594</name>
</gene>
<proteinExistence type="inferred from homology"/>
<evidence type="ECO:0000256" key="7">
    <source>
        <dbReference type="PIRSR" id="PIRSR016305-1"/>
    </source>
</evidence>
<feature type="binding site" evidence="7">
    <location>
        <position position="59"/>
    </location>
    <ligand>
        <name>S-adenosyl-L-methionine</name>
        <dbReference type="ChEBI" id="CHEBI:59789"/>
    </ligand>
</feature>
<dbReference type="Pfam" id="PF04072">
    <property type="entry name" value="LCM"/>
    <property type="match status" value="1"/>
</dbReference>
<dbReference type="InterPro" id="IPR007213">
    <property type="entry name" value="Ppm1/Ppm2/Tcmp"/>
</dbReference>
<dbReference type="EC" id="2.1.1.233" evidence="6"/>
<keyword evidence="3 6" id="KW-0489">Methyltransferase</keyword>
<sequence length="341" mass="37744">MLSPTDQRIIATADDAIRTKHAAVHAGYYADDYIDTFFQSCAPSQRQVQPIIKRGTHARVACVDRAISSFLAGHQTASKLQIVVVGAGKDTSYFRFRDGSLMGTESNNASRECDWYDVDHSLVIEEKARIIGDSETLAPQYPLKATSHGFTCTTNDQNYTLIGHDIREDPSVLIKKLNLDASVPTLFLTECVLMYVPDPDSKNLLSALSTAVKNASVVCYEPILGSDAFGKMMQQNLLQVGVATQDSCLVRTKTLQSQIEKLVEAGFAKASGCNMWSAYQSVVTAEQRQRANRCEFLDEMEEWVLIMQHYCFLVGTTDDKDTESSLLSLIPKPPQGFSMNK</sequence>
<feature type="binding site" evidence="7">
    <location>
        <begin position="165"/>
        <end position="166"/>
    </location>
    <ligand>
        <name>S-adenosyl-L-methionine</name>
        <dbReference type="ChEBI" id="CHEBI:59789"/>
    </ligand>
</feature>
<protein>
    <recommendedName>
        <fullName evidence="6">Leucine carboxyl methyltransferase 1</fullName>
        <ecNumber evidence="6">2.1.1.233</ecNumber>
    </recommendedName>
</protein>
<dbReference type="InterPro" id="IPR016651">
    <property type="entry name" value="LCMT1"/>
</dbReference>
<name>A0AAD2PXZ5_9STRA</name>
<evidence type="ECO:0000313" key="8">
    <source>
        <dbReference type="EMBL" id="CAJ1969216.1"/>
    </source>
</evidence>
<evidence type="ECO:0000256" key="2">
    <source>
        <dbReference type="ARBA" id="ARBA00010703"/>
    </source>
</evidence>
<evidence type="ECO:0000256" key="6">
    <source>
        <dbReference type="PIRNR" id="PIRNR016305"/>
    </source>
</evidence>